<dbReference type="AlphaFoldDB" id="A0A173V9J0"/>
<evidence type="ECO:0000313" key="4">
    <source>
        <dbReference type="EMBL" id="RHD04319.1"/>
    </source>
</evidence>
<dbReference type="InterPro" id="IPR001173">
    <property type="entry name" value="Glyco_trans_2-like"/>
</dbReference>
<protein>
    <submittedName>
        <fullName evidence="3">Bactoprenol glucosyl transferase homolog from prophage CPS-53</fullName>
        <ecNumber evidence="3">2.4.1.-</ecNumber>
    </submittedName>
    <submittedName>
        <fullName evidence="4">Glycosyltransferase</fullName>
    </submittedName>
</protein>
<gene>
    <name evidence="3" type="primary">yfdH_2</name>
    <name evidence="4" type="ORF">DW813_06470</name>
    <name evidence="3" type="ORF">ERS852444_02680</name>
</gene>
<dbReference type="EC" id="2.4.1.-" evidence="3"/>
<name>A0A173V9J0_9FIRM</name>
<dbReference type="SUPFAM" id="SSF53448">
    <property type="entry name" value="Nucleotide-diphospho-sugar transferases"/>
    <property type="match status" value="1"/>
</dbReference>
<organism evidence="3 5">
    <name type="scientific">Roseburia inulinivorans</name>
    <dbReference type="NCBI Taxonomy" id="360807"/>
    <lineage>
        <taxon>Bacteria</taxon>
        <taxon>Bacillati</taxon>
        <taxon>Bacillota</taxon>
        <taxon>Clostridia</taxon>
        <taxon>Lachnospirales</taxon>
        <taxon>Lachnospiraceae</taxon>
        <taxon>Roseburia</taxon>
    </lineage>
</organism>
<accession>A0A173V9J0</accession>
<dbReference type="GO" id="GO:0005886">
    <property type="term" value="C:plasma membrane"/>
    <property type="evidence" value="ECO:0007669"/>
    <property type="project" value="TreeGrafter"/>
</dbReference>
<dbReference type="PANTHER" id="PTHR48090">
    <property type="entry name" value="UNDECAPRENYL-PHOSPHATE 4-DEOXY-4-FORMAMIDO-L-ARABINOSE TRANSFERASE-RELATED"/>
    <property type="match status" value="1"/>
</dbReference>
<dbReference type="InterPro" id="IPR050256">
    <property type="entry name" value="Glycosyltransferase_2"/>
</dbReference>
<keyword evidence="3" id="KW-0328">Glycosyltransferase</keyword>
<dbReference type="PANTHER" id="PTHR48090:SF8">
    <property type="entry name" value="GLYCOSYLTRANSFERASE CSBB-RELATED"/>
    <property type="match status" value="1"/>
</dbReference>
<evidence type="ECO:0000313" key="6">
    <source>
        <dbReference type="Proteomes" id="UP000266391"/>
    </source>
</evidence>
<proteinExistence type="predicted"/>
<keyword evidence="1" id="KW-1133">Transmembrane helix</keyword>
<dbReference type="Proteomes" id="UP000095453">
    <property type="component" value="Unassembled WGS sequence"/>
</dbReference>
<evidence type="ECO:0000259" key="2">
    <source>
        <dbReference type="Pfam" id="PF00535"/>
    </source>
</evidence>
<dbReference type="GO" id="GO:0016757">
    <property type="term" value="F:glycosyltransferase activity"/>
    <property type="evidence" value="ECO:0007669"/>
    <property type="project" value="UniProtKB-KW"/>
</dbReference>
<evidence type="ECO:0000313" key="5">
    <source>
        <dbReference type="Proteomes" id="UP000095453"/>
    </source>
</evidence>
<keyword evidence="1" id="KW-0812">Transmembrane</keyword>
<dbReference type="Gene3D" id="3.90.550.10">
    <property type="entry name" value="Spore Coat Polysaccharide Biosynthesis Protein SpsA, Chain A"/>
    <property type="match status" value="1"/>
</dbReference>
<dbReference type="EMBL" id="CYXX01000024">
    <property type="protein sequence ID" value="CUN23714.1"/>
    <property type="molecule type" value="Genomic_DNA"/>
</dbReference>
<feature type="transmembrane region" description="Helical" evidence="1">
    <location>
        <begin position="266"/>
        <end position="291"/>
    </location>
</feature>
<evidence type="ECO:0000313" key="3">
    <source>
        <dbReference type="EMBL" id="CUN23714.1"/>
    </source>
</evidence>
<reference evidence="4 6" key="2">
    <citation type="submission" date="2018-08" db="EMBL/GenBank/DDBJ databases">
        <title>A genome reference for cultivated species of the human gut microbiota.</title>
        <authorList>
            <person name="Zou Y."/>
            <person name="Xue W."/>
            <person name="Luo G."/>
        </authorList>
    </citation>
    <scope>NUCLEOTIDE SEQUENCE [LARGE SCALE GENOMIC DNA]</scope>
    <source>
        <strain evidence="4 6">AM32-8LB</strain>
    </source>
</reference>
<dbReference type="CDD" id="cd04187">
    <property type="entry name" value="DPM1_like_bac"/>
    <property type="match status" value="1"/>
</dbReference>
<feature type="domain" description="Glycosyltransferase 2-like" evidence="2">
    <location>
        <begin position="7"/>
        <end position="170"/>
    </location>
</feature>
<keyword evidence="3" id="KW-0808">Transferase</keyword>
<dbReference type="EMBL" id="QSIQ01000007">
    <property type="protein sequence ID" value="RHD04319.1"/>
    <property type="molecule type" value="Genomic_DNA"/>
</dbReference>
<reference evidence="3 5" key="1">
    <citation type="submission" date="2015-09" db="EMBL/GenBank/DDBJ databases">
        <authorList>
            <consortium name="Pathogen Informatics"/>
        </authorList>
    </citation>
    <scope>NUCLEOTIDE SEQUENCE [LARGE SCALE GENOMIC DNA]</scope>
    <source>
        <strain evidence="3 5">2789STDY5608887</strain>
    </source>
</reference>
<sequence length="318" mass="36474">MGKKLLSIIIPCYNEEKTVETIYVAITDTMDMLPQYDYEILFVNDGSKDNTLNKLTGLSEMDVHVKYYSFSRNFGKEAAIYAGLTNARGDYVVTMDADMQDPPALLPEMTRILESGEYDSIATRRVSRKGEPVVRSFCARCFYKLIRRISDADIVDGARDFRMMTRDMVNSVLALSEYNRFSKGIFGWVGYRTKWLEYENIERSAGETKWSFWKLFVYSLDGIVNFSNVPLMISSYLGILMTFISFVAIIFIIVRKLIFGDPVSGWPSLVCIITFVGGIQLFCMGIMGQYLSKAYMEVKKRPHYIIQKSNDKEAEKNK</sequence>
<evidence type="ECO:0000256" key="1">
    <source>
        <dbReference type="SAM" id="Phobius"/>
    </source>
</evidence>
<dbReference type="Pfam" id="PF00535">
    <property type="entry name" value="Glycos_transf_2"/>
    <property type="match status" value="1"/>
</dbReference>
<dbReference type="InterPro" id="IPR029044">
    <property type="entry name" value="Nucleotide-diphossugar_trans"/>
</dbReference>
<feature type="transmembrane region" description="Helical" evidence="1">
    <location>
        <begin position="236"/>
        <end position="254"/>
    </location>
</feature>
<dbReference type="Proteomes" id="UP000266391">
    <property type="component" value="Unassembled WGS sequence"/>
</dbReference>
<dbReference type="RefSeq" id="WP_055170704.1">
    <property type="nucleotide sequence ID" value="NZ_CYXX01000024.1"/>
</dbReference>
<keyword evidence="1" id="KW-0472">Membrane</keyword>